<gene>
    <name evidence="4" type="ORF">BECKFW1821C_GA0114237_11316</name>
</gene>
<sequence>MELSYVSASCRRPFESGESVILGISPFNSYFSRHMISRLYGWGKEHFAKVSIYVPDKPSAYTLMAMGYEEKKANKKAKRQSNYLFNKIHEAIGSDLDIVTLVNSDWLENCPIYWEKLDFLRELFDTNRRFREGCLATSRWVMENCANRDDIDQYAVLTAVEYFLSELPLFIFGANILKTDHSVFAYHGCPEFLSKLFRDKLFGLVDGRHGYAIVQPETP</sequence>
<evidence type="ECO:0000256" key="2">
    <source>
        <dbReference type="ARBA" id="ARBA00022679"/>
    </source>
</evidence>
<name>A0A450U382_9GAMM</name>
<dbReference type="GO" id="GO:0016755">
    <property type="term" value="F:aminoacyltransferase activity"/>
    <property type="evidence" value="ECO:0007669"/>
    <property type="project" value="InterPro"/>
</dbReference>
<evidence type="ECO:0000256" key="3">
    <source>
        <dbReference type="ARBA" id="ARBA00030771"/>
    </source>
</evidence>
<reference evidence="4" key="1">
    <citation type="submission" date="2019-02" db="EMBL/GenBank/DDBJ databases">
        <authorList>
            <person name="Gruber-Vodicka R. H."/>
            <person name="Seah K. B. B."/>
        </authorList>
    </citation>
    <scope>NUCLEOTIDE SEQUENCE</scope>
    <source>
        <strain evidence="4">BECK_BZ131</strain>
    </source>
</reference>
<keyword evidence="2" id="KW-0808">Transferase</keyword>
<evidence type="ECO:0000313" key="4">
    <source>
        <dbReference type="EMBL" id="VFJ77595.1"/>
    </source>
</evidence>
<dbReference type="Gene3D" id="3.40.50.11710">
    <property type="entry name" value="Cyclodipeptide synthase"/>
    <property type="match status" value="1"/>
</dbReference>
<dbReference type="InterPro" id="IPR038622">
    <property type="entry name" value="CDPS_sf"/>
</dbReference>
<dbReference type="AlphaFoldDB" id="A0A450U382"/>
<protein>
    <recommendedName>
        <fullName evidence="3">Cyclodipeptide synthase</fullName>
    </recommendedName>
</protein>
<evidence type="ECO:0000256" key="1">
    <source>
        <dbReference type="ARBA" id="ARBA00006034"/>
    </source>
</evidence>
<dbReference type="NCBIfam" id="TIGR04539">
    <property type="entry name" value="tRNA_cyclodipep"/>
    <property type="match status" value="1"/>
</dbReference>
<dbReference type="InterPro" id="IPR030903">
    <property type="entry name" value="CDPS"/>
</dbReference>
<comment type="similarity">
    <text evidence="1">Belongs to the CDPS family.</text>
</comment>
<proteinExistence type="inferred from homology"/>
<accession>A0A450U382</accession>
<organism evidence="4">
    <name type="scientific">Candidatus Kentrum sp. FW</name>
    <dbReference type="NCBI Taxonomy" id="2126338"/>
    <lineage>
        <taxon>Bacteria</taxon>
        <taxon>Pseudomonadati</taxon>
        <taxon>Pseudomonadota</taxon>
        <taxon>Gammaproteobacteria</taxon>
        <taxon>Candidatus Kentrum</taxon>
    </lineage>
</organism>
<dbReference type="EMBL" id="CAADFE010000131">
    <property type="protein sequence ID" value="VFJ77595.1"/>
    <property type="molecule type" value="Genomic_DNA"/>
</dbReference>
<dbReference type="Pfam" id="PF16715">
    <property type="entry name" value="CDPS"/>
    <property type="match status" value="1"/>
</dbReference>